<keyword evidence="3" id="KW-1185">Reference proteome</keyword>
<organism evidence="2 3">
    <name type="scientific">Porphyromonas gulae</name>
    <dbReference type="NCBI Taxonomy" id="111105"/>
    <lineage>
        <taxon>Bacteria</taxon>
        <taxon>Pseudomonadati</taxon>
        <taxon>Bacteroidota</taxon>
        <taxon>Bacteroidia</taxon>
        <taxon>Bacteroidales</taxon>
        <taxon>Porphyromonadaceae</taxon>
        <taxon>Porphyromonas</taxon>
    </lineage>
</organism>
<evidence type="ECO:0000313" key="2">
    <source>
        <dbReference type="EMBL" id="KGN94292.1"/>
    </source>
</evidence>
<dbReference type="PANTHER" id="PTHR43179">
    <property type="entry name" value="RHAMNOSYLTRANSFERASE WBBL"/>
    <property type="match status" value="1"/>
</dbReference>
<evidence type="ECO:0000259" key="1">
    <source>
        <dbReference type="Pfam" id="PF00535"/>
    </source>
</evidence>
<dbReference type="CDD" id="cd04186">
    <property type="entry name" value="GT_2_like_c"/>
    <property type="match status" value="1"/>
</dbReference>
<reference evidence="2 3" key="1">
    <citation type="submission" date="2014-08" db="EMBL/GenBank/DDBJ databases">
        <title>Porphyromonas gulae strain:COT-052_OH3439 Genome sequencing.</title>
        <authorList>
            <person name="Wallis C."/>
            <person name="Deusch O."/>
            <person name="O'Flynn C."/>
            <person name="Davis I."/>
            <person name="Jospin G."/>
            <person name="Darling A.E."/>
            <person name="Coil D.A."/>
            <person name="Alexiev A."/>
            <person name="Horsfall A."/>
            <person name="Kirkwood N."/>
            <person name="Harris S."/>
            <person name="Eisen J.A."/>
        </authorList>
    </citation>
    <scope>NUCLEOTIDE SEQUENCE [LARGE SCALE GENOMIC DNA]</scope>
    <source>
        <strain evidence="3">COT-052 OH3439</strain>
    </source>
</reference>
<dbReference type="Gene3D" id="3.90.550.10">
    <property type="entry name" value="Spore Coat Polysaccharide Biosynthesis Protein SpsA, Chain A"/>
    <property type="match status" value="1"/>
</dbReference>
<evidence type="ECO:0000313" key="3">
    <source>
        <dbReference type="Proteomes" id="UP000030146"/>
    </source>
</evidence>
<dbReference type="SUPFAM" id="SSF53448">
    <property type="entry name" value="Nucleotide-diphospho-sugar transferases"/>
    <property type="match status" value="1"/>
</dbReference>
<dbReference type="GeneID" id="57239176"/>
<dbReference type="Pfam" id="PF00535">
    <property type="entry name" value="Glycos_transf_2"/>
    <property type="match status" value="1"/>
</dbReference>
<keyword evidence="2" id="KW-0808">Transferase</keyword>
<proteinExistence type="predicted"/>
<accession>A0A099WUT1</accession>
<protein>
    <submittedName>
        <fullName evidence="2">Glycosyl transferase family 2</fullName>
    </submittedName>
</protein>
<gene>
    <name evidence="2" type="ORF">HR15_01265</name>
</gene>
<dbReference type="PANTHER" id="PTHR43179:SF7">
    <property type="entry name" value="RHAMNOSYLTRANSFERASE WBBL"/>
    <property type="match status" value="1"/>
</dbReference>
<dbReference type="GO" id="GO:0016740">
    <property type="term" value="F:transferase activity"/>
    <property type="evidence" value="ECO:0007669"/>
    <property type="project" value="UniProtKB-KW"/>
</dbReference>
<dbReference type="RefSeq" id="WP_039418235.1">
    <property type="nucleotide sequence ID" value="NZ_JRAK01000015.1"/>
</dbReference>
<name>A0A099WUT1_9PORP</name>
<sequence length="355" mass="40641">MKLSIVIVNYRVPYFLEQCLLSVRKSAQGIDTEVWVVDNNSGDGSVEYLQCRFPEVHFVANEENVGFSRANNQAIRLSKGQYVLLLNPDTLIGESTLRTVVDFMDSKPNAGGLGVKMLNGHGRFLPESKRGFPSPWVSFCKLSGLNRLFPHSSRFNRYHLSYLSRDEVHKVEVLSGAFMLMRREALDKVGLLDERFFMYGEDIDLSYRLILGGYDNYYYPTPILHYKGESSSVTDVKYLRSFYGAMGLFFDKYYRNKMNPLLHGLINVVIKARTALALMLRGLRKTPVAEKPAKIFYWHPSEGEAAISAYHDRSHILINTDEVTCDRLLLTMEKLADRKHTFHLTNDTTKRVISP</sequence>
<dbReference type="AlphaFoldDB" id="A0A099WUT1"/>
<dbReference type="Proteomes" id="UP000030146">
    <property type="component" value="Unassembled WGS sequence"/>
</dbReference>
<feature type="domain" description="Glycosyltransferase 2-like" evidence="1">
    <location>
        <begin position="4"/>
        <end position="189"/>
    </location>
</feature>
<dbReference type="InterPro" id="IPR029044">
    <property type="entry name" value="Nucleotide-diphossugar_trans"/>
</dbReference>
<dbReference type="InterPro" id="IPR001173">
    <property type="entry name" value="Glyco_trans_2-like"/>
</dbReference>
<dbReference type="EMBL" id="JRAK01000015">
    <property type="protein sequence ID" value="KGN94292.1"/>
    <property type="molecule type" value="Genomic_DNA"/>
</dbReference>
<comment type="caution">
    <text evidence="2">The sequence shown here is derived from an EMBL/GenBank/DDBJ whole genome shotgun (WGS) entry which is preliminary data.</text>
</comment>